<reference evidence="2 3" key="1">
    <citation type="journal article" date="2017" name="Plant Biotechnol. J.">
        <title>A comprehensive draft genome sequence for lupin (Lupinus angustifolius), an emerging health food: insights into plant-microbe interactions and legume evolution.</title>
        <authorList>
            <person name="Hane J.K."/>
            <person name="Ming Y."/>
            <person name="Kamphuis L.G."/>
            <person name="Nelson M.N."/>
            <person name="Garg G."/>
            <person name="Atkins C.A."/>
            <person name="Bayer P.E."/>
            <person name="Bravo A."/>
            <person name="Bringans S."/>
            <person name="Cannon S."/>
            <person name="Edwards D."/>
            <person name="Foley R."/>
            <person name="Gao L.L."/>
            <person name="Harrison M.J."/>
            <person name="Huang W."/>
            <person name="Hurgobin B."/>
            <person name="Li S."/>
            <person name="Liu C.W."/>
            <person name="McGrath A."/>
            <person name="Morahan G."/>
            <person name="Murray J."/>
            <person name="Weller J."/>
            <person name="Jian J."/>
            <person name="Singh K.B."/>
        </authorList>
    </citation>
    <scope>NUCLEOTIDE SEQUENCE [LARGE SCALE GENOMIC DNA]</scope>
    <source>
        <strain evidence="3">cv. Tanjil</strain>
        <tissue evidence="2">Whole plant</tissue>
    </source>
</reference>
<keyword evidence="1" id="KW-0812">Transmembrane</keyword>
<name>A0A394DBI0_LUPAN</name>
<feature type="transmembrane region" description="Helical" evidence="1">
    <location>
        <begin position="12"/>
        <end position="32"/>
    </location>
</feature>
<proteinExistence type="predicted"/>
<accession>A0A394DBI0</accession>
<dbReference type="Gramene" id="OIW20504">
    <property type="protein sequence ID" value="OIW20504"/>
    <property type="gene ID" value="TanjilG_13998"/>
</dbReference>
<evidence type="ECO:0000313" key="2">
    <source>
        <dbReference type="EMBL" id="OIW20504.1"/>
    </source>
</evidence>
<keyword evidence="3" id="KW-1185">Reference proteome</keyword>
<evidence type="ECO:0000256" key="1">
    <source>
        <dbReference type="SAM" id="Phobius"/>
    </source>
</evidence>
<keyword evidence="1" id="KW-0472">Membrane</keyword>
<dbReference type="Proteomes" id="UP000188354">
    <property type="component" value="Unassembled WGS sequence"/>
</dbReference>
<comment type="caution">
    <text evidence="2">The sequence shown here is derived from an EMBL/GenBank/DDBJ whole genome shotgun (WGS) entry which is preliminary data.</text>
</comment>
<organism evidence="2 3">
    <name type="scientific">Lupinus angustifolius</name>
    <name type="common">Narrow-leaved blue lupine</name>
    <dbReference type="NCBI Taxonomy" id="3871"/>
    <lineage>
        <taxon>Eukaryota</taxon>
        <taxon>Viridiplantae</taxon>
        <taxon>Streptophyta</taxon>
        <taxon>Embryophyta</taxon>
        <taxon>Tracheophyta</taxon>
        <taxon>Spermatophyta</taxon>
        <taxon>Magnoliopsida</taxon>
        <taxon>eudicotyledons</taxon>
        <taxon>Gunneridae</taxon>
        <taxon>Pentapetalae</taxon>
        <taxon>rosids</taxon>
        <taxon>fabids</taxon>
        <taxon>Fabales</taxon>
        <taxon>Fabaceae</taxon>
        <taxon>Papilionoideae</taxon>
        <taxon>50 kb inversion clade</taxon>
        <taxon>genistoids sensu lato</taxon>
        <taxon>core genistoids</taxon>
        <taxon>Genisteae</taxon>
        <taxon>Lupinus</taxon>
    </lineage>
</organism>
<dbReference type="AlphaFoldDB" id="A0A394DBI0"/>
<gene>
    <name evidence="2" type="ORF">TanjilG_13998</name>
</gene>
<evidence type="ECO:0000313" key="3">
    <source>
        <dbReference type="Proteomes" id="UP000188354"/>
    </source>
</evidence>
<protein>
    <submittedName>
        <fullName evidence="2">Uncharacterized protein</fullName>
    </submittedName>
</protein>
<dbReference type="EMBL" id="MLAU01010209">
    <property type="protein sequence ID" value="OIW20504.1"/>
    <property type="molecule type" value="Genomic_DNA"/>
</dbReference>
<keyword evidence="1" id="KW-1133">Transmembrane helix</keyword>
<sequence length="90" mass="10276">MAKSMEKTASWFVIRAIMALQGIIHGWGHFFFSSPFSLDEGESKESEGYMVRWFAVFFRFKSLFSRGVVGVRYGFGCPFSITLNNDSVWG</sequence>